<accession>A0A1V2VWF3</accession>
<reference evidence="1 2" key="1">
    <citation type="submission" date="2016-08" db="EMBL/GenBank/DDBJ databases">
        <authorList>
            <person name="Seilhamer J.J."/>
        </authorList>
    </citation>
    <scope>NUCLEOTIDE SEQUENCE [LARGE SCALE GENOMIC DNA]</scope>
    <source>
        <strain evidence="1 2">VC14762</strain>
    </source>
</reference>
<comment type="caution">
    <text evidence="1">The sequence shown here is derived from an EMBL/GenBank/DDBJ whole genome shotgun (WGS) entry which is preliminary data.</text>
</comment>
<dbReference type="OrthoDB" id="9904814at2"/>
<name>A0A1V2VWF3_9BURK</name>
<dbReference type="AlphaFoldDB" id="A0A1V2VWF3"/>
<sequence length="65" mass="7507">MQRFRNRGMEGRYRTRMAMNSATGFGFALAPVDGRSGRRRLHRWRFVPDAGATRCRFVRSSTSPV</sequence>
<evidence type="ECO:0000313" key="1">
    <source>
        <dbReference type="EMBL" id="ONU78701.1"/>
    </source>
</evidence>
<dbReference type="Proteomes" id="UP000188543">
    <property type="component" value="Unassembled WGS sequence"/>
</dbReference>
<protein>
    <submittedName>
        <fullName evidence="1">Uncharacterized protein</fullName>
    </submittedName>
</protein>
<evidence type="ECO:0000313" key="2">
    <source>
        <dbReference type="Proteomes" id="UP000188543"/>
    </source>
</evidence>
<proteinExistence type="predicted"/>
<gene>
    <name evidence="1" type="ORF">A8E72_28935</name>
</gene>
<dbReference type="EMBL" id="MUTJ01000088">
    <property type="protein sequence ID" value="ONU78701.1"/>
    <property type="molecule type" value="Genomic_DNA"/>
</dbReference>
<organism evidence="1 2">
    <name type="scientific">Burkholderia cenocepacia</name>
    <dbReference type="NCBI Taxonomy" id="95486"/>
    <lineage>
        <taxon>Bacteria</taxon>
        <taxon>Pseudomonadati</taxon>
        <taxon>Pseudomonadota</taxon>
        <taxon>Betaproteobacteria</taxon>
        <taxon>Burkholderiales</taxon>
        <taxon>Burkholderiaceae</taxon>
        <taxon>Burkholderia</taxon>
        <taxon>Burkholderia cepacia complex</taxon>
    </lineage>
</organism>